<keyword evidence="2" id="KW-1185">Reference proteome</keyword>
<evidence type="ECO:0000313" key="1">
    <source>
        <dbReference type="EMBL" id="EHJ62823.1"/>
    </source>
</evidence>
<gene>
    <name evidence="1" type="ORF">NSU_0335</name>
</gene>
<dbReference type="eggNOG" id="COG5005">
    <property type="taxonomic scope" value="Bacteria"/>
</dbReference>
<proteinExistence type="predicted"/>
<dbReference type="Proteomes" id="UP000004030">
    <property type="component" value="Unassembled WGS sequence"/>
</dbReference>
<evidence type="ECO:0008006" key="3">
    <source>
        <dbReference type="Google" id="ProtNLM"/>
    </source>
</evidence>
<accession>G6E7K0</accession>
<organism evidence="1 2">
    <name type="scientific">Novosphingobium pentaromativorans US6-1</name>
    <dbReference type="NCBI Taxonomy" id="1088721"/>
    <lineage>
        <taxon>Bacteria</taxon>
        <taxon>Pseudomonadati</taxon>
        <taxon>Pseudomonadota</taxon>
        <taxon>Alphaproteobacteria</taxon>
        <taxon>Sphingomonadales</taxon>
        <taxon>Sphingomonadaceae</taxon>
        <taxon>Novosphingobium</taxon>
    </lineage>
</organism>
<dbReference type="EMBL" id="AGFM01000006">
    <property type="protein sequence ID" value="EHJ62823.1"/>
    <property type="molecule type" value="Genomic_DNA"/>
</dbReference>
<dbReference type="Pfam" id="PF04883">
    <property type="entry name" value="HK97-gp10_like"/>
    <property type="match status" value="1"/>
</dbReference>
<dbReference type="AlphaFoldDB" id="G6E7K0"/>
<comment type="caution">
    <text evidence="1">The sequence shown here is derived from an EMBL/GenBank/DDBJ whole genome shotgun (WGS) entry which is preliminary data.</text>
</comment>
<dbReference type="InterPro" id="IPR010064">
    <property type="entry name" value="HK97-gp10_tail"/>
</dbReference>
<name>G6E7K0_9SPHN</name>
<dbReference type="PATRIC" id="fig|1088721.3.peg.331"/>
<evidence type="ECO:0000313" key="2">
    <source>
        <dbReference type="Proteomes" id="UP000004030"/>
    </source>
</evidence>
<sequence>MGLSGTEGADLMPVKRTGNIAIKIQKLTPEIEAALRPVVYAIADEVKTDAQISLSTGAVSGAGHVPSAPGTPPNSDTGHLADSIEVEEMGPLRARVVAKAEYAAIQELGGTINHPGGTPYFMKDGKPVFVSNSGYGAFHHLPKTKPHTITLPERPFMRPAGIKNQKSGKALMKAAVARVLKTGKL</sequence>
<protein>
    <recommendedName>
        <fullName evidence="3">HK97 gp10 family phage protein</fullName>
    </recommendedName>
</protein>
<reference evidence="1 2" key="1">
    <citation type="journal article" date="2012" name="J. Bacteriol.">
        <title>Genome sequence of benzo(a)pyrene-degrading bacterium Novosphingobium pentaromativorans US6-1.</title>
        <authorList>
            <person name="Luo Y.R."/>
            <person name="Kang S.G."/>
            <person name="Kim S.J."/>
            <person name="Kim M.R."/>
            <person name="Li N."/>
            <person name="Lee J.H."/>
            <person name="Kwon K.K."/>
        </authorList>
    </citation>
    <scope>NUCLEOTIDE SEQUENCE [LARGE SCALE GENOMIC DNA]</scope>
    <source>
        <strain evidence="1 2">US6-1</strain>
    </source>
</reference>